<gene>
    <name evidence="1" type="ORF">Pint_05167</name>
</gene>
<reference evidence="2" key="1">
    <citation type="journal article" date="2023" name="G3 (Bethesda)">
        <title>Genome assembly and association tests identify interacting loci associated with vigor, precocity, and sex in interspecific pistachio rootstocks.</title>
        <authorList>
            <person name="Palmer W."/>
            <person name="Jacygrad E."/>
            <person name="Sagayaradj S."/>
            <person name="Cavanaugh K."/>
            <person name="Han R."/>
            <person name="Bertier L."/>
            <person name="Beede B."/>
            <person name="Kafkas S."/>
            <person name="Golino D."/>
            <person name="Preece J."/>
            <person name="Michelmore R."/>
        </authorList>
    </citation>
    <scope>NUCLEOTIDE SEQUENCE [LARGE SCALE GENOMIC DNA]</scope>
</reference>
<comment type="caution">
    <text evidence="1">The sequence shown here is derived from an EMBL/GenBank/DDBJ whole genome shotgun (WGS) entry which is preliminary data.</text>
</comment>
<dbReference type="EMBL" id="CM047738">
    <property type="protein sequence ID" value="KAJ0046827.1"/>
    <property type="molecule type" value="Genomic_DNA"/>
</dbReference>
<protein>
    <submittedName>
        <fullName evidence="1">Uncharacterized protein</fullName>
    </submittedName>
</protein>
<proteinExistence type="predicted"/>
<keyword evidence="2" id="KW-1185">Reference proteome</keyword>
<evidence type="ECO:0000313" key="2">
    <source>
        <dbReference type="Proteomes" id="UP001163603"/>
    </source>
</evidence>
<evidence type="ECO:0000313" key="1">
    <source>
        <dbReference type="EMBL" id="KAJ0046827.1"/>
    </source>
</evidence>
<sequence length="117" mass="13367">MFNLLVFKCDGFDSNGGVKVDDLGFTLVNTNRLGHKSDPFILASQAKHVFYTTEQLDENWVVVMMPKRMYKSDLNNEIDDYIQFESPVDAQASLFVNGGDNDDFLYTRQDAEGIWVE</sequence>
<organism evidence="1 2">
    <name type="scientific">Pistacia integerrima</name>
    <dbReference type="NCBI Taxonomy" id="434235"/>
    <lineage>
        <taxon>Eukaryota</taxon>
        <taxon>Viridiplantae</taxon>
        <taxon>Streptophyta</taxon>
        <taxon>Embryophyta</taxon>
        <taxon>Tracheophyta</taxon>
        <taxon>Spermatophyta</taxon>
        <taxon>Magnoliopsida</taxon>
        <taxon>eudicotyledons</taxon>
        <taxon>Gunneridae</taxon>
        <taxon>Pentapetalae</taxon>
        <taxon>rosids</taxon>
        <taxon>malvids</taxon>
        <taxon>Sapindales</taxon>
        <taxon>Anacardiaceae</taxon>
        <taxon>Pistacia</taxon>
    </lineage>
</organism>
<name>A0ACC0Z9B4_9ROSI</name>
<accession>A0ACC0Z9B4</accession>
<dbReference type="Proteomes" id="UP001163603">
    <property type="component" value="Chromosome 3"/>
</dbReference>